<reference evidence="1 2" key="1">
    <citation type="submission" date="2020-01" db="EMBL/GenBank/DDBJ databases">
        <authorList>
            <person name="Lee S.D."/>
        </authorList>
    </citation>
    <scope>NUCLEOTIDE SEQUENCE [LARGE SCALE GENOMIC DNA]</scope>
    <source>
        <strain evidence="1 2">SAP-1</strain>
    </source>
</reference>
<reference evidence="1 2" key="2">
    <citation type="submission" date="2020-06" db="EMBL/GenBank/DDBJ databases">
        <title>Polyphasic characterization of a Rahnella strain isolated from tree sap.</title>
        <authorList>
            <person name="Kim I.S."/>
        </authorList>
    </citation>
    <scope>NUCLEOTIDE SEQUENCE [LARGE SCALE GENOMIC DNA]</scope>
    <source>
        <strain evidence="1 2">SAP-1</strain>
    </source>
</reference>
<dbReference type="AlphaFoldDB" id="A0A848MGQ9"/>
<name>A0A848MGQ9_9GAMM</name>
<dbReference type="InterPro" id="IPR054182">
    <property type="entry name" value="DUF6889"/>
</dbReference>
<gene>
    <name evidence="1" type="ORF">GW590_08210</name>
</gene>
<protein>
    <submittedName>
        <fullName evidence="1">Lytic transglycosylase</fullName>
    </submittedName>
</protein>
<accession>A0A848MGQ9</accession>
<dbReference type="EMBL" id="JAADJU010000004">
    <property type="protein sequence ID" value="NMP26845.1"/>
    <property type="molecule type" value="Genomic_DNA"/>
</dbReference>
<dbReference type="Pfam" id="PF21829">
    <property type="entry name" value="DUF6889"/>
    <property type="match status" value="1"/>
</dbReference>
<organism evidence="1 2">
    <name type="scientific">Rouxiella aceris</name>
    <dbReference type="NCBI Taxonomy" id="2703884"/>
    <lineage>
        <taxon>Bacteria</taxon>
        <taxon>Pseudomonadati</taxon>
        <taxon>Pseudomonadota</taxon>
        <taxon>Gammaproteobacteria</taxon>
        <taxon>Enterobacterales</taxon>
        <taxon>Yersiniaceae</taxon>
        <taxon>Rouxiella</taxon>
    </lineage>
</organism>
<dbReference type="RefSeq" id="WP_169402553.1">
    <property type="nucleotide sequence ID" value="NZ_JAADJU010000004.1"/>
</dbReference>
<evidence type="ECO:0000313" key="1">
    <source>
        <dbReference type="EMBL" id="NMP26845.1"/>
    </source>
</evidence>
<keyword evidence="2" id="KW-1185">Reference proteome</keyword>
<proteinExistence type="predicted"/>
<dbReference type="Proteomes" id="UP000585363">
    <property type="component" value="Unassembled WGS sequence"/>
</dbReference>
<comment type="caution">
    <text evidence="1">The sequence shown here is derived from an EMBL/GenBank/DDBJ whole genome shotgun (WGS) entry which is preliminary data.</text>
</comment>
<sequence length="53" mass="6216">MRPAKAFHLDMKDLKSGAIDLYDIALMNDYLDMEAENEAKIERWRAENERGDD</sequence>
<evidence type="ECO:0000313" key="2">
    <source>
        <dbReference type="Proteomes" id="UP000585363"/>
    </source>
</evidence>